<reference evidence="7 8" key="1">
    <citation type="submission" date="2020-08" db="EMBL/GenBank/DDBJ databases">
        <title>Cohnella phylogeny.</title>
        <authorList>
            <person name="Dunlap C."/>
        </authorList>
    </citation>
    <scope>NUCLEOTIDE SEQUENCE [LARGE SCALE GENOMIC DNA]</scope>
    <source>
        <strain evidence="7 8">CBP 2801</strain>
    </source>
</reference>
<dbReference type="AlphaFoldDB" id="A0A7X0SJ57"/>
<dbReference type="GO" id="GO:0051539">
    <property type="term" value="F:4 iron, 4 sulfur cluster binding"/>
    <property type="evidence" value="ECO:0007669"/>
    <property type="project" value="UniProtKB-KW"/>
</dbReference>
<dbReference type="EMBL" id="JACJVO010000009">
    <property type="protein sequence ID" value="MBB6730948.1"/>
    <property type="molecule type" value="Genomic_DNA"/>
</dbReference>
<dbReference type="Gene3D" id="3.50.50.60">
    <property type="entry name" value="FAD/NAD(P)-binding domain"/>
    <property type="match status" value="1"/>
</dbReference>
<keyword evidence="4" id="KW-0408">Iron</keyword>
<keyword evidence="3" id="KW-0560">Oxidoreductase</keyword>
<evidence type="ECO:0000256" key="2">
    <source>
        <dbReference type="ARBA" id="ARBA00022723"/>
    </source>
</evidence>
<name>A0A7X0SJ57_9BACL</name>
<gene>
    <name evidence="7" type="ORF">H7C18_08535</name>
</gene>
<dbReference type="InterPro" id="IPR036188">
    <property type="entry name" value="FAD/NAD-bd_sf"/>
</dbReference>
<feature type="transmembrane region" description="Helical" evidence="6">
    <location>
        <begin position="12"/>
        <end position="31"/>
    </location>
</feature>
<dbReference type="Proteomes" id="UP000564644">
    <property type="component" value="Unassembled WGS sequence"/>
</dbReference>
<proteinExistence type="predicted"/>
<evidence type="ECO:0000313" key="8">
    <source>
        <dbReference type="Proteomes" id="UP000564644"/>
    </source>
</evidence>
<evidence type="ECO:0000256" key="5">
    <source>
        <dbReference type="ARBA" id="ARBA00023014"/>
    </source>
</evidence>
<dbReference type="RefSeq" id="WP_185128602.1">
    <property type="nucleotide sequence ID" value="NZ_JACJVO010000009.1"/>
</dbReference>
<accession>A0A7X0SJ57</accession>
<evidence type="ECO:0000256" key="1">
    <source>
        <dbReference type="ARBA" id="ARBA00022485"/>
    </source>
</evidence>
<keyword evidence="2" id="KW-0479">Metal-binding</keyword>
<keyword evidence="6" id="KW-0472">Membrane</keyword>
<dbReference type="GO" id="GO:0016491">
    <property type="term" value="F:oxidoreductase activity"/>
    <property type="evidence" value="ECO:0007669"/>
    <property type="project" value="UniProtKB-KW"/>
</dbReference>
<keyword evidence="5" id="KW-0411">Iron-sulfur</keyword>
<dbReference type="GO" id="GO:0046872">
    <property type="term" value="F:metal ion binding"/>
    <property type="evidence" value="ECO:0007669"/>
    <property type="project" value="UniProtKB-KW"/>
</dbReference>
<evidence type="ECO:0000256" key="6">
    <source>
        <dbReference type="SAM" id="Phobius"/>
    </source>
</evidence>
<keyword evidence="6" id="KW-1133">Transmembrane helix</keyword>
<dbReference type="InterPro" id="IPR039650">
    <property type="entry name" value="HdrA-like"/>
</dbReference>
<dbReference type="PANTHER" id="PTHR43498">
    <property type="entry name" value="FERREDOXIN:COB-COM HETERODISULFIDE REDUCTASE SUBUNIT A"/>
    <property type="match status" value="1"/>
</dbReference>
<keyword evidence="8" id="KW-1185">Reference proteome</keyword>
<protein>
    <submittedName>
        <fullName evidence="7">FAD-dependent oxidoreductase</fullName>
    </submittedName>
</protein>
<dbReference type="PANTHER" id="PTHR43498:SF1">
    <property type="entry name" value="COB--COM HETERODISULFIDE REDUCTASE IRON-SULFUR SUBUNIT A"/>
    <property type="match status" value="1"/>
</dbReference>
<dbReference type="Pfam" id="PF12831">
    <property type="entry name" value="FAD_oxidored"/>
    <property type="match status" value="1"/>
</dbReference>
<evidence type="ECO:0000313" key="7">
    <source>
        <dbReference type="EMBL" id="MBB6730948.1"/>
    </source>
</evidence>
<keyword evidence="1" id="KW-0004">4Fe-4S</keyword>
<organism evidence="7 8">
    <name type="scientific">Cohnella zeiphila</name>
    <dbReference type="NCBI Taxonomy" id="2761120"/>
    <lineage>
        <taxon>Bacteria</taxon>
        <taxon>Bacillati</taxon>
        <taxon>Bacillota</taxon>
        <taxon>Bacilli</taxon>
        <taxon>Bacillales</taxon>
        <taxon>Paenibacillaceae</taxon>
        <taxon>Cohnella</taxon>
    </lineage>
</organism>
<comment type="caution">
    <text evidence="7">The sequence shown here is derived from an EMBL/GenBank/DDBJ whole genome shotgun (WGS) entry which is preliminary data.</text>
</comment>
<evidence type="ECO:0000256" key="4">
    <source>
        <dbReference type="ARBA" id="ARBA00023004"/>
    </source>
</evidence>
<keyword evidence="6" id="KW-0812">Transmembrane</keyword>
<dbReference type="SUPFAM" id="SSF51905">
    <property type="entry name" value="FAD/NAD(P)-binding domain"/>
    <property type="match status" value="1"/>
</dbReference>
<evidence type="ECO:0000256" key="3">
    <source>
        <dbReference type="ARBA" id="ARBA00023002"/>
    </source>
</evidence>
<sequence length="647" mass="71039">MRSRAFLSFRTLRRISLAALLIVGLAGLVWWKTEYRHRLVNSAKSQPLLVVQSADRLQDRYDVIVAGTDPEGVAAAVSAARNGLRVLLVDGRNRSVLGGLLTVGDLNMLDLNFSPNQPKHLRSLRKPRFLNKGIFQEWYDRVEGSAFDTTTAANAFYTLVKNEPNIDLLMHVRDWKPIVERENGSAEGRDQVTGMELTRENGAKLDVRSGAVIDATQDADIAAAAGAAFTFGREDIGDKDNWMASTLMIKLSGVTEAVWEKLGKHPGTGIDRMSLWGYPEAAAYPSSDPDKVRLRGLNIGRQDDGTLLINAMQLYGVDPTNPASVRQGLEAGEREAPLIVKYLQDKFPEFRPLRYDGTASELYTRESRHLDGEYRLSLADVMGNRSHWDDIAYGSYAIDIQNAGSRAPGMILAKPKQYGVPFRSLVPRRLDGLLVVGRSASFDSTAAGSARVVPLGMATGQAAGAAAKVAAENGLSFAQLSESRERISELRSLLVRQGMNLTMDKFKEPGYLTGPQYPGLLTAANLLLTSGGQSNLDWKLDEPTNPQRFANQLSHLKRLQPDRFHANSETLPGSIPADALKKPLTLAEAAEMMDRAAGGEPSADSPDESWLTPQTLSSIRDRDRLTNGDAFMLLRDFSDRKLGIRFD</sequence>